<comment type="caution">
    <text evidence="1">The sequence shown here is derived from an EMBL/GenBank/DDBJ whole genome shotgun (WGS) entry which is preliminary data.</text>
</comment>
<reference evidence="1 2" key="1">
    <citation type="journal article" date="2018" name="Syst. Appl. Microbiol.">
        <title>Abditibacterium utsteinense sp. nov., the first cultivated member of candidate phylum FBP, isolated from ice-free Antarctic soil samples.</title>
        <authorList>
            <person name="Tahon G."/>
            <person name="Tytgat B."/>
            <person name="Lebbe L."/>
            <person name="Carlier A."/>
            <person name="Willems A."/>
        </authorList>
    </citation>
    <scope>NUCLEOTIDE SEQUENCE [LARGE SCALE GENOMIC DNA]</scope>
    <source>
        <strain evidence="1 2">LMG 29911</strain>
    </source>
</reference>
<feature type="non-terminal residue" evidence="1">
    <location>
        <position position="1"/>
    </location>
</feature>
<proteinExistence type="predicted"/>
<evidence type="ECO:0000313" key="2">
    <source>
        <dbReference type="Proteomes" id="UP000237684"/>
    </source>
</evidence>
<dbReference type="Proteomes" id="UP000237684">
    <property type="component" value="Unassembled WGS sequence"/>
</dbReference>
<evidence type="ECO:0000313" key="1">
    <source>
        <dbReference type="EMBL" id="PQV63538.1"/>
    </source>
</evidence>
<dbReference type="EMBL" id="NIGF01000010">
    <property type="protein sequence ID" value="PQV63538.1"/>
    <property type="molecule type" value="Genomic_DNA"/>
</dbReference>
<protein>
    <submittedName>
        <fullName evidence="1">Uncharacterized protein</fullName>
    </submittedName>
</protein>
<keyword evidence="2" id="KW-1185">Reference proteome</keyword>
<sequence>FCLICTQFSLFSFQALAAENEKPDGIERFHRAFRFLLSESFKIWSEEGQHKILLAFWLLH</sequence>
<organism evidence="1 2">
    <name type="scientific">Abditibacterium utsteinense</name>
    <dbReference type="NCBI Taxonomy" id="1960156"/>
    <lineage>
        <taxon>Bacteria</taxon>
        <taxon>Pseudomonadati</taxon>
        <taxon>Abditibacteriota</taxon>
        <taxon>Abditibacteriia</taxon>
        <taxon>Abditibacteriales</taxon>
        <taxon>Abditibacteriaceae</taxon>
        <taxon>Abditibacterium</taxon>
    </lineage>
</organism>
<gene>
    <name evidence="1" type="ORF">B1R32_1101</name>
</gene>
<dbReference type="AlphaFoldDB" id="A0A2S8SRY1"/>
<dbReference type="InParanoid" id="A0A2S8SRY1"/>
<accession>A0A2S8SRY1</accession>
<name>A0A2S8SRY1_9BACT</name>